<dbReference type="RefSeq" id="WP_006273035.1">
    <property type="nucleotide sequence ID" value="NZ_GL883078.1"/>
</dbReference>
<name>F4QNE5_9CAUL</name>
<keyword evidence="3" id="KW-1185">Reference proteome</keyword>
<dbReference type="EMBL" id="GL883078">
    <property type="protein sequence ID" value="EGF90853.1"/>
    <property type="molecule type" value="Genomic_DNA"/>
</dbReference>
<sequence>MRYFTSLAIFAALLILVAPFSAHAKTLPASLYNPSHQAKARAILARHDSAIAKALAADPVLKAAIDKDLKALAAMTDPKQRQTAITAFRASHSRGYKKVLLAAKVDWTMTVAELAHLYPGMKFRIVDGLYAVGYKDDDGTPAPPPPVRTTTDVRLSDFDMDIQQSCGAISGAGVTLSGGTLDTSVWAAEAGVCSNSGYLTYDFTVPAGATTTVSMSAELRNEVFALGILGGAASDASGFFGIDGVKTVAKFCSVFVGLAWAASEECNDLDARVSKTLQPGTYSLTAITFTAAGTVGVVSGTHARARVRSLKASLTLTQ</sequence>
<dbReference type="HOGENOM" id="CLU_873319_0_0_5"/>
<feature type="signal peptide" evidence="1">
    <location>
        <begin position="1"/>
        <end position="24"/>
    </location>
</feature>
<evidence type="ECO:0000313" key="3">
    <source>
        <dbReference type="Proteomes" id="UP000006512"/>
    </source>
</evidence>
<evidence type="ECO:0000313" key="2">
    <source>
        <dbReference type="EMBL" id="EGF90853.1"/>
    </source>
</evidence>
<accession>F4QNE5</accession>
<evidence type="ECO:0000256" key="1">
    <source>
        <dbReference type="SAM" id="SignalP"/>
    </source>
</evidence>
<protein>
    <submittedName>
        <fullName evidence="2">Uncharacterized protein</fullName>
    </submittedName>
</protein>
<organism evidence="2 3">
    <name type="scientific">Asticcacaulis biprosthecium C19</name>
    <dbReference type="NCBI Taxonomy" id="715226"/>
    <lineage>
        <taxon>Bacteria</taxon>
        <taxon>Pseudomonadati</taxon>
        <taxon>Pseudomonadota</taxon>
        <taxon>Alphaproteobacteria</taxon>
        <taxon>Caulobacterales</taxon>
        <taxon>Caulobacteraceae</taxon>
        <taxon>Asticcacaulis</taxon>
    </lineage>
</organism>
<dbReference type="Proteomes" id="UP000006512">
    <property type="component" value="Unassembled WGS sequence"/>
</dbReference>
<proteinExistence type="predicted"/>
<dbReference type="AlphaFoldDB" id="F4QNE5"/>
<feature type="chain" id="PRO_5003314270" evidence="1">
    <location>
        <begin position="25"/>
        <end position="318"/>
    </location>
</feature>
<dbReference type="STRING" id="715226.ABI_22650"/>
<reference evidence="3" key="1">
    <citation type="submission" date="2011-03" db="EMBL/GenBank/DDBJ databases">
        <title>Draft genome sequence of Brevundimonas diminuta.</title>
        <authorList>
            <person name="Brown P.J.B."/>
            <person name="Buechlein A."/>
            <person name="Hemmerich C."/>
            <person name="Brun Y.V."/>
        </authorList>
    </citation>
    <scope>NUCLEOTIDE SEQUENCE [LARGE SCALE GENOMIC DNA]</scope>
    <source>
        <strain evidence="3">C19</strain>
    </source>
</reference>
<gene>
    <name evidence="2" type="ORF">ABI_22650</name>
</gene>
<dbReference type="OrthoDB" id="9820374at2"/>
<keyword evidence="1" id="KW-0732">Signal</keyword>